<keyword evidence="2" id="KW-0285">Flavoprotein</keyword>
<dbReference type="AlphaFoldDB" id="A0A8B8M416"/>
<comment type="similarity">
    <text evidence="1">Belongs to the DNA photolyase class-1 family.</text>
</comment>
<evidence type="ECO:0000313" key="6">
    <source>
        <dbReference type="RefSeq" id="XP_027363396.1"/>
    </source>
</evidence>
<name>A0A8B8M416_ABRPR</name>
<proteinExistence type="inferred from homology"/>
<protein>
    <submittedName>
        <fullName evidence="6">Blue-light photoreceptor PHR2</fullName>
    </submittedName>
</protein>
<dbReference type="RefSeq" id="XP_027363396.1">
    <property type="nucleotide sequence ID" value="XM_027507595.1"/>
</dbReference>
<keyword evidence="2" id="KW-0274">FAD</keyword>
<dbReference type="Proteomes" id="UP000694853">
    <property type="component" value="Unplaced"/>
</dbReference>
<dbReference type="PANTHER" id="PTHR11455:SF2">
    <property type="entry name" value="BLUE-LIGHT PHOTORECEPTOR PHR2"/>
    <property type="match status" value="1"/>
</dbReference>
<dbReference type="InterPro" id="IPR036155">
    <property type="entry name" value="Crypto/Photolyase_N_sf"/>
</dbReference>
<evidence type="ECO:0000256" key="3">
    <source>
        <dbReference type="SAM" id="MobiDB-lite"/>
    </source>
</evidence>
<organism evidence="5 6">
    <name type="scientific">Abrus precatorius</name>
    <name type="common">Indian licorice</name>
    <name type="synonym">Glycine abrus</name>
    <dbReference type="NCBI Taxonomy" id="3816"/>
    <lineage>
        <taxon>Eukaryota</taxon>
        <taxon>Viridiplantae</taxon>
        <taxon>Streptophyta</taxon>
        <taxon>Embryophyta</taxon>
        <taxon>Tracheophyta</taxon>
        <taxon>Spermatophyta</taxon>
        <taxon>Magnoliopsida</taxon>
        <taxon>eudicotyledons</taxon>
        <taxon>Gunneridae</taxon>
        <taxon>Pentapetalae</taxon>
        <taxon>rosids</taxon>
        <taxon>fabids</taxon>
        <taxon>Fabales</taxon>
        <taxon>Fabaceae</taxon>
        <taxon>Papilionoideae</taxon>
        <taxon>50 kb inversion clade</taxon>
        <taxon>NPAAA clade</taxon>
        <taxon>indigoferoid/millettioid clade</taxon>
        <taxon>Abreae</taxon>
        <taxon>Abrus</taxon>
    </lineage>
</organism>
<dbReference type="GO" id="GO:0003904">
    <property type="term" value="F:deoxyribodipyrimidine photo-lyase activity"/>
    <property type="evidence" value="ECO:0007669"/>
    <property type="project" value="TreeGrafter"/>
</dbReference>
<accession>A0A8B8M416</accession>
<feature type="binding site" evidence="2">
    <location>
        <begin position="421"/>
        <end position="428"/>
    </location>
    <ligand>
        <name>FAD</name>
        <dbReference type="ChEBI" id="CHEBI:57692"/>
    </ligand>
</feature>
<feature type="binding site" evidence="2">
    <location>
        <begin position="368"/>
        <end position="372"/>
    </location>
    <ligand>
        <name>FAD</name>
        <dbReference type="ChEBI" id="CHEBI:57692"/>
    </ligand>
</feature>
<feature type="region of interest" description="Disordered" evidence="3">
    <location>
        <begin position="54"/>
        <end position="103"/>
    </location>
</feature>
<evidence type="ECO:0000259" key="4">
    <source>
        <dbReference type="PROSITE" id="PS51645"/>
    </source>
</evidence>
<dbReference type="GO" id="GO:0071949">
    <property type="term" value="F:FAD binding"/>
    <property type="evidence" value="ECO:0007669"/>
    <property type="project" value="TreeGrafter"/>
</dbReference>
<dbReference type="Gene3D" id="1.25.40.80">
    <property type="match status" value="1"/>
</dbReference>
<sequence>MDSNHQIAAETEKDEQNQNPTHSTEPPFAVASLSLTLSTVLPFVQPKIPSFFSRTQPNKLKFPPTQASSLTHLSLSTPAPTKTSFKSNLSANPLHTPHSLGPHRPLDPSNAAALRRASIVWFRNDLRLHDNECLNAANNESLSVLPLYCFDPSDYGKSSSGFDKTGPYRASFLIQSVSDLRRNLQARGSDLVVRVGKPETVLVELAKAVGADAVYAHREVSHDEVKTEEKIEAAMKEENVEVKYFWGSTLYHVDDLPFKLEDMPSNYGGFRDRVQKLEIRNTIEALDQLKGLPSRGDVEPGDIPSLMDLGLNPSPTMPQDGKPAANASMVGGETEALQRLKRFAAECEAQPHKGSKDGTQSIYGANFSCKISPWLAMGCLSPRTMYDELKKTVSRSISASSNRNDGGSGSSKTGTNWLMFELLWRDFFRFITKKYSSAKKQLEATPATACTGALA</sequence>
<dbReference type="SUPFAM" id="SSF48173">
    <property type="entry name" value="Cryptochrome/photolyase FAD-binding domain"/>
    <property type="match status" value="1"/>
</dbReference>
<feature type="domain" description="Photolyase/cryptochrome alpha/beta" evidence="4">
    <location>
        <begin position="116"/>
        <end position="250"/>
    </location>
</feature>
<dbReference type="OrthoDB" id="435881at2759"/>
<reference evidence="5" key="1">
    <citation type="journal article" date="2019" name="Toxins">
        <title>Detection of Abrin-Like and Prepropulchellin-Like Toxin Genes and Transcripts Using Whole Genome Sequencing and Full-Length Transcript Sequencing of Abrus precatorius.</title>
        <authorList>
            <person name="Hovde B.T."/>
            <person name="Daligault H.E."/>
            <person name="Hanschen E.R."/>
            <person name="Kunde Y.A."/>
            <person name="Johnson M.B."/>
            <person name="Starkenburg S.R."/>
            <person name="Johnson S.L."/>
        </authorList>
    </citation>
    <scope>NUCLEOTIDE SEQUENCE [LARGE SCALE GENOMIC DNA]</scope>
</reference>
<dbReference type="SUPFAM" id="SSF52425">
    <property type="entry name" value="Cryptochrome/photolyase, N-terminal domain"/>
    <property type="match status" value="1"/>
</dbReference>
<evidence type="ECO:0000256" key="2">
    <source>
        <dbReference type="PIRSR" id="PIRSR602081-1"/>
    </source>
</evidence>
<dbReference type="GO" id="GO:0000719">
    <property type="term" value="P:photoreactive repair"/>
    <property type="evidence" value="ECO:0007669"/>
    <property type="project" value="TreeGrafter"/>
</dbReference>
<keyword evidence="5" id="KW-1185">Reference proteome</keyword>
<evidence type="ECO:0000313" key="5">
    <source>
        <dbReference type="Proteomes" id="UP000694853"/>
    </source>
</evidence>
<dbReference type="InterPro" id="IPR014729">
    <property type="entry name" value="Rossmann-like_a/b/a_fold"/>
</dbReference>
<dbReference type="PANTHER" id="PTHR11455">
    <property type="entry name" value="CRYPTOCHROME"/>
    <property type="match status" value="1"/>
</dbReference>
<gene>
    <name evidence="6" type="primary">LOC113870972</name>
</gene>
<dbReference type="InterPro" id="IPR006050">
    <property type="entry name" value="DNA_photolyase_N"/>
</dbReference>
<dbReference type="GeneID" id="113870972"/>
<comment type="cofactor">
    <cofactor evidence="2">
        <name>FAD</name>
        <dbReference type="ChEBI" id="CHEBI:57692"/>
    </cofactor>
    <text evidence="2">Binds 1 FAD per subunit.</text>
</comment>
<dbReference type="Gene3D" id="3.40.50.620">
    <property type="entry name" value="HUPs"/>
    <property type="match status" value="1"/>
</dbReference>
<dbReference type="GO" id="GO:0003677">
    <property type="term" value="F:DNA binding"/>
    <property type="evidence" value="ECO:0007669"/>
    <property type="project" value="TreeGrafter"/>
</dbReference>
<dbReference type="InterPro" id="IPR002081">
    <property type="entry name" value="Cryptochrome/DNA_photolyase_1"/>
</dbReference>
<dbReference type="KEGG" id="aprc:113870972"/>
<feature type="region of interest" description="Disordered" evidence="3">
    <location>
        <begin position="1"/>
        <end position="27"/>
    </location>
</feature>
<reference evidence="6" key="2">
    <citation type="submission" date="2025-08" db="UniProtKB">
        <authorList>
            <consortium name="RefSeq"/>
        </authorList>
    </citation>
    <scope>IDENTIFICATION</scope>
    <source>
        <tissue evidence="6">Young leaves</tissue>
    </source>
</reference>
<dbReference type="InterPro" id="IPR036134">
    <property type="entry name" value="Crypto/Photolyase_FAD-like_sf"/>
</dbReference>
<dbReference type="Pfam" id="PF00875">
    <property type="entry name" value="DNA_photolyase"/>
    <property type="match status" value="1"/>
</dbReference>
<dbReference type="PROSITE" id="PS51645">
    <property type="entry name" value="PHR_CRY_ALPHA_BETA"/>
    <property type="match status" value="1"/>
</dbReference>
<evidence type="ECO:0000256" key="1">
    <source>
        <dbReference type="ARBA" id="ARBA00005862"/>
    </source>
</evidence>
<feature type="compositionally biased region" description="Polar residues" evidence="3">
    <location>
        <begin position="65"/>
        <end position="93"/>
    </location>
</feature>